<proteinExistence type="inferred from homology"/>
<dbReference type="PANTHER" id="PTHR38039">
    <property type="entry name" value="TOXIN YOEB"/>
    <property type="match status" value="1"/>
</dbReference>
<accession>A0ABN6YWB0</accession>
<evidence type="ECO:0000256" key="5">
    <source>
        <dbReference type="ARBA" id="ARBA00022801"/>
    </source>
</evidence>
<name>A0ABN6YWB0_9FIRM</name>
<keyword evidence="2" id="KW-1277">Toxin-antitoxin system</keyword>
<evidence type="ECO:0000256" key="3">
    <source>
        <dbReference type="ARBA" id="ARBA00022722"/>
    </source>
</evidence>
<evidence type="ECO:0000256" key="2">
    <source>
        <dbReference type="ARBA" id="ARBA00022649"/>
    </source>
</evidence>
<dbReference type="EMBL" id="AP027742">
    <property type="protein sequence ID" value="BDZ77355.1"/>
    <property type="molecule type" value="Genomic_DNA"/>
</dbReference>
<dbReference type="PANTHER" id="PTHR38039:SF1">
    <property type="entry name" value="TOXIN YOEB"/>
    <property type="match status" value="1"/>
</dbReference>
<keyword evidence="4" id="KW-0255">Endonuclease</keyword>
<keyword evidence="9" id="KW-1185">Reference proteome</keyword>
<evidence type="ECO:0000256" key="6">
    <source>
        <dbReference type="ARBA" id="ARBA00030388"/>
    </source>
</evidence>
<dbReference type="Pfam" id="PF06769">
    <property type="entry name" value="YoeB_toxin"/>
    <property type="match status" value="1"/>
</dbReference>
<organism evidence="8 9">
    <name type="scientific">Claveliimonas bilis</name>
    <dbReference type="NCBI Taxonomy" id="3028070"/>
    <lineage>
        <taxon>Bacteria</taxon>
        <taxon>Bacillati</taxon>
        <taxon>Bacillota</taxon>
        <taxon>Clostridia</taxon>
        <taxon>Lachnospirales</taxon>
        <taxon>Lachnospiraceae</taxon>
        <taxon>Claveliimonas</taxon>
    </lineage>
</organism>
<protein>
    <recommendedName>
        <fullName evidence="7">Endoribonuclease YoeB</fullName>
    </recommendedName>
    <alternativeName>
        <fullName evidence="6">Putative mRNA interferase YoeB</fullName>
    </alternativeName>
</protein>
<dbReference type="Gene3D" id="3.30.2310.20">
    <property type="entry name" value="RelE-like"/>
    <property type="match status" value="1"/>
</dbReference>
<evidence type="ECO:0000256" key="7">
    <source>
        <dbReference type="ARBA" id="ARBA00050056"/>
    </source>
</evidence>
<dbReference type="SUPFAM" id="SSF143011">
    <property type="entry name" value="RelE-like"/>
    <property type="match status" value="1"/>
</dbReference>
<keyword evidence="3" id="KW-0540">Nuclease</keyword>
<gene>
    <name evidence="8" type="ORF">Lac1_15380</name>
</gene>
<dbReference type="RefSeq" id="WP_230106339.1">
    <property type="nucleotide sequence ID" value="NZ_AP024845.1"/>
</dbReference>
<keyword evidence="5" id="KW-0378">Hydrolase</keyword>
<comment type="similarity">
    <text evidence="1">Belongs to the YoeB family.</text>
</comment>
<reference evidence="9" key="1">
    <citation type="journal article" date="2023" name="Int. J. Syst. Evol. Microbiol.">
        <title>Claveliimonas bilis gen. nov., sp. nov., deoxycholic acid-producing bacteria isolated from human faeces, and reclassification of Sellimonas monacensis Zenner et al. 2021 as Claveliimonas monacensis comb. nov.</title>
        <authorList>
            <person name="Hisatomi A."/>
            <person name="Kastawa N.W.E.P.G."/>
            <person name="Song I."/>
            <person name="Ohkuma M."/>
            <person name="Fukiya S."/>
            <person name="Sakamoto M."/>
        </authorList>
    </citation>
    <scope>NUCLEOTIDE SEQUENCE [LARGE SCALE GENOMIC DNA]</scope>
    <source>
        <strain evidence="9">12BBH14</strain>
    </source>
</reference>
<evidence type="ECO:0000256" key="4">
    <source>
        <dbReference type="ARBA" id="ARBA00022759"/>
    </source>
</evidence>
<dbReference type="InterPro" id="IPR035093">
    <property type="entry name" value="RelE/ParE_toxin_dom_sf"/>
</dbReference>
<dbReference type="NCBIfam" id="TIGR02116">
    <property type="entry name" value="toxin_Txe_YoeB"/>
    <property type="match status" value="1"/>
</dbReference>
<dbReference type="InterPro" id="IPR009614">
    <property type="entry name" value="YoeB_toxin"/>
</dbReference>
<evidence type="ECO:0000256" key="1">
    <source>
        <dbReference type="ARBA" id="ARBA00008172"/>
    </source>
</evidence>
<dbReference type="Proteomes" id="UP001305815">
    <property type="component" value="Chromosome"/>
</dbReference>
<evidence type="ECO:0000313" key="9">
    <source>
        <dbReference type="Proteomes" id="UP001305815"/>
    </source>
</evidence>
<sequence length="86" mass="10301">MNKVFTENGWKDYIYWQTEDRKTLKKINRLLDDISRNGNTGIGKPEPLVGNLSGFWSRRINDTDRLVYRIDENNVYILACRYHYDI</sequence>
<evidence type="ECO:0000313" key="8">
    <source>
        <dbReference type="EMBL" id="BDZ77355.1"/>
    </source>
</evidence>